<evidence type="ECO:0000313" key="2">
    <source>
        <dbReference type="Ensembl" id="ENSDCDP00010007663.1"/>
    </source>
</evidence>
<dbReference type="GeneTree" id="ENSGT00940000156436"/>
<reference evidence="2 3" key="1">
    <citation type="submission" date="2020-06" db="EMBL/GenBank/DDBJ databases">
        <authorList>
            <consortium name="Wellcome Sanger Institute Data Sharing"/>
        </authorList>
    </citation>
    <scope>NUCLEOTIDE SEQUENCE [LARGE SCALE GENOMIC DNA]</scope>
</reference>
<feature type="region of interest" description="Disordered" evidence="1">
    <location>
        <begin position="59"/>
        <end position="79"/>
    </location>
</feature>
<proteinExistence type="predicted"/>
<dbReference type="Proteomes" id="UP000694580">
    <property type="component" value="Chromosome 3"/>
</dbReference>
<evidence type="ECO:0000313" key="3">
    <source>
        <dbReference type="Proteomes" id="UP000694580"/>
    </source>
</evidence>
<dbReference type="InterPro" id="IPR036322">
    <property type="entry name" value="WD40_repeat_dom_sf"/>
</dbReference>
<dbReference type="SUPFAM" id="SSF50978">
    <property type="entry name" value="WD40 repeat-like"/>
    <property type="match status" value="1"/>
</dbReference>
<organism evidence="2 3">
    <name type="scientific">Denticeps clupeoides</name>
    <name type="common">denticle herring</name>
    <dbReference type="NCBI Taxonomy" id="299321"/>
    <lineage>
        <taxon>Eukaryota</taxon>
        <taxon>Metazoa</taxon>
        <taxon>Chordata</taxon>
        <taxon>Craniata</taxon>
        <taxon>Vertebrata</taxon>
        <taxon>Euteleostomi</taxon>
        <taxon>Actinopterygii</taxon>
        <taxon>Neopterygii</taxon>
        <taxon>Teleostei</taxon>
        <taxon>Clupei</taxon>
        <taxon>Clupeiformes</taxon>
        <taxon>Denticipitoidei</taxon>
        <taxon>Denticipitidae</taxon>
        <taxon>Denticeps</taxon>
    </lineage>
</organism>
<keyword evidence="3" id="KW-1185">Reference proteome</keyword>
<name>A0AAY4AFA0_9TELE</name>
<protein>
    <submittedName>
        <fullName evidence="2">Uncharacterized protein</fullName>
    </submittedName>
</protein>
<dbReference type="Ensembl" id="ENSDCDT00010008047.1">
    <property type="protein sequence ID" value="ENSDCDP00010007663.1"/>
    <property type="gene ID" value="ENSDCDG00010003429.1"/>
</dbReference>
<feature type="compositionally biased region" description="Basic and acidic residues" evidence="1">
    <location>
        <begin position="61"/>
        <end position="79"/>
    </location>
</feature>
<reference evidence="2" key="3">
    <citation type="submission" date="2025-09" db="UniProtKB">
        <authorList>
            <consortium name="Ensembl"/>
        </authorList>
    </citation>
    <scope>IDENTIFICATION</scope>
</reference>
<sequence length="90" mass="10157">MVHVFDLNANKYKALCQQPVVAKDTSQLTQIEFNPVHPIIIVGDDHGYINCFKLSPNLRKKPTETKGDEPVKGPETEATKMEKLLNFPHV</sequence>
<accession>A0AAY4AFA0</accession>
<evidence type="ECO:0000256" key="1">
    <source>
        <dbReference type="SAM" id="MobiDB-lite"/>
    </source>
</evidence>
<reference evidence="2" key="2">
    <citation type="submission" date="2025-08" db="UniProtKB">
        <authorList>
            <consortium name="Ensembl"/>
        </authorList>
    </citation>
    <scope>IDENTIFICATION</scope>
</reference>
<dbReference type="AlphaFoldDB" id="A0AAY4AFA0"/>